<dbReference type="EMBL" id="CAUWAG010000003">
    <property type="protein sequence ID" value="CAJ2499662.1"/>
    <property type="molecule type" value="Genomic_DNA"/>
</dbReference>
<dbReference type="PANTHER" id="PTHR10039:SF10">
    <property type="entry name" value="NACHT DOMAIN-CONTAINING PROTEIN"/>
    <property type="match status" value="1"/>
</dbReference>
<comment type="caution">
    <text evidence="1">The sequence shown here is derived from an EMBL/GenBank/DDBJ whole genome shotgun (WGS) entry which is preliminary data.</text>
</comment>
<proteinExistence type="predicted"/>
<name>A0AAI8V7U9_9PEZI</name>
<gene>
    <name evidence="1" type="ORF">KHLLAP_LOCUS130</name>
</gene>
<sequence>MFLRPEKDILQRLDDIPRVEPEPDERRDRIIVGKAVEEKLSGLGEDVKDLVTEELSRSAQGSAIWIKMVVELLEMRQVRALTPMRAFLDRLPQPDQLSQLYSSLLSCHTSDDLQNQGLAISALETFAISRRPLTILEVAWAATLSCAKEDVTSVAALAGLVDHQRVMALIRPFVALVDFDDTKRCQVRLVHQSVEEFVLEGWTSTRHGLQHSDTSPTTDDAQVKHTARRLEASILNNCIRYLLLVEIGLNYLFSEGQEAIEAMPQEYDLFGDHDEPANYDPTVTWETWEENMVRYDPSERGLGELFVYASCHWVEHFGAVEVDSPPGLASIETLCQAGSLRLKNWTEQFTRPQCTIQRRFVFDSRLYDPLSITSLYGSEAMLQMMLEGSDFSTVKFLPNSPMVVVDQILRWGDKSRIKLLFLIMRAWSFSGMSDRGWDTLFDLVDGVLETMIRESWGSELLQPGTIQSSGLNSCTAANEQQALRST</sequence>
<dbReference type="AlphaFoldDB" id="A0AAI8V7U9"/>
<dbReference type="PANTHER" id="PTHR10039">
    <property type="entry name" value="AMELOGENIN"/>
    <property type="match status" value="1"/>
</dbReference>
<dbReference type="Proteomes" id="UP001295740">
    <property type="component" value="Unassembled WGS sequence"/>
</dbReference>
<keyword evidence="2" id="KW-1185">Reference proteome</keyword>
<evidence type="ECO:0000313" key="1">
    <source>
        <dbReference type="EMBL" id="CAJ2499662.1"/>
    </source>
</evidence>
<organism evidence="1 2">
    <name type="scientific">Anthostomella pinea</name>
    <dbReference type="NCBI Taxonomy" id="933095"/>
    <lineage>
        <taxon>Eukaryota</taxon>
        <taxon>Fungi</taxon>
        <taxon>Dikarya</taxon>
        <taxon>Ascomycota</taxon>
        <taxon>Pezizomycotina</taxon>
        <taxon>Sordariomycetes</taxon>
        <taxon>Xylariomycetidae</taxon>
        <taxon>Xylariales</taxon>
        <taxon>Xylariaceae</taxon>
        <taxon>Anthostomella</taxon>
    </lineage>
</organism>
<evidence type="ECO:0000313" key="2">
    <source>
        <dbReference type="Proteomes" id="UP001295740"/>
    </source>
</evidence>
<protein>
    <submittedName>
        <fullName evidence="1">Uu.00g025150.m01.CDS01</fullName>
    </submittedName>
</protein>
<accession>A0AAI8V7U9</accession>
<reference evidence="1" key="1">
    <citation type="submission" date="2023-10" db="EMBL/GenBank/DDBJ databases">
        <authorList>
            <person name="Hackl T."/>
        </authorList>
    </citation>
    <scope>NUCLEOTIDE SEQUENCE</scope>
</reference>